<dbReference type="SUPFAM" id="SSF57863">
    <property type="entry name" value="ArfGap/RecO-like zinc finger"/>
    <property type="match status" value="1"/>
</dbReference>
<evidence type="ECO:0000256" key="5">
    <source>
        <dbReference type="ARBA" id="ARBA00023204"/>
    </source>
</evidence>
<accession>A0A382C9Z3</accession>
<dbReference type="GO" id="GO:0006310">
    <property type="term" value="P:DNA recombination"/>
    <property type="evidence" value="ECO:0007669"/>
    <property type="project" value="UniProtKB-KW"/>
</dbReference>
<evidence type="ECO:0000313" key="8">
    <source>
        <dbReference type="EMBL" id="SVB22906.1"/>
    </source>
</evidence>
<dbReference type="InterPro" id="IPR042242">
    <property type="entry name" value="RecO_C"/>
</dbReference>
<dbReference type="Gene3D" id="1.20.1440.120">
    <property type="entry name" value="Recombination protein O, C-terminal domain"/>
    <property type="match status" value="1"/>
</dbReference>
<reference evidence="8" key="1">
    <citation type="submission" date="2018-05" db="EMBL/GenBank/DDBJ databases">
        <authorList>
            <person name="Lanie J.A."/>
            <person name="Ng W.-L."/>
            <person name="Kazmierczak K.M."/>
            <person name="Andrzejewski T.M."/>
            <person name="Davidsen T.M."/>
            <person name="Wayne K.J."/>
            <person name="Tettelin H."/>
            <person name="Glass J.I."/>
            <person name="Rusch D."/>
            <person name="Podicherti R."/>
            <person name="Tsui H.-C.T."/>
            <person name="Winkler M.E."/>
        </authorList>
    </citation>
    <scope>NUCLEOTIDE SEQUENCE</scope>
</reference>
<dbReference type="InterPro" id="IPR022572">
    <property type="entry name" value="DNA_rep/recomb_RecO_N"/>
</dbReference>
<name>A0A382C9Z3_9ZZZZ</name>
<dbReference type="EMBL" id="UINC01033507">
    <property type="protein sequence ID" value="SVB22906.1"/>
    <property type="molecule type" value="Genomic_DNA"/>
</dbReference>
<dbReference type="PANTHER" id="PTHR33991">
    <property type="entry name" value="DNA REPAIR PROTEIN RECO"/>
    <property type="match status" value="1"/>
</dbReference>
<dbReference type="PANTHER" id="PTHR33991:SF1">
    <property type="entry name" value="DNA REPAIR PROTEIN RECO"/>
    <property type="match status" value="1"/>
</dbReference>
<protein>
    <recommendedName>
        <fullName evidence="2">DNA repair protein RecO</fullName>
    </recommendedName>
    <alternativeName>
        <fullName evidence="6">Recombination protein O</fullName>
    </alternativeName>
</protein>
<dbReference type="InterPro" id="IPR003717">
    <property type="entry name" value="RecO"/>
</dbReference>
<keyword evidence="5" id="KW-0234">DNA repair</keyword>
<feature type="non-terminal residue" evidence="8">
    <location>
        <position position="1"/>
    </location>
</feature>
<evidence type="ECO:0000256" key="6">
    <source>
        <dbReference type="ARBA" id="ARBA00033409"/>
    </source>
</evidence>
<proteinExistence type="inferred from homology"/>
<evidence type="ECO:0000256" key="2">
    <source>
        <dbReference type="ARBA" id="ARBA00021310"/>
    </source>
</evidence>
<comment type="similarity">
    <text evidence="1">Belongs to the RecO family.</text>
</comment>
<dbReference type="GO" id="GO:0006302">
    <property type="term" value="P:double-strand break repair"/>
    <property type="evidence" value="ECO:0007669"/>
    <property type="project" value="TreeGrafter"/>
</dbReference>
<dbReference type="NCBIfam" id="TIGR00613">
    <property type="entry name" value="reco"/>
    <property type="match status" value="1"/>
</dbReference>
<dbReference type="Pfam" id="PF11967">
    <property type="entry name" value="RecO_N"/>
    <property type="match status" value="1"/>
</dbReference>
<dbReference type="Pfam" id="PF02565">
    <property type="entry name" value="RecO_C"/>
    <property type="match status" value="1"/>
</dbReference>
<dbReference type="InterPro" id="IPR037278">
    <property type="entry name" value="ARFGAP/RecO"/>
</dbReference>
<evidence type="ECO:0000256" key="1">
    <source>
        <dbReference type="ARBA" id="ARBA00007452"/>
    </source>
</evidence>
<organism evidence="8">
    <name type="scientific">marine metagenome</name>
    <dbReference type="NCBI Taxonomy" id="408172"/>
    <lineage>
        <taxon>unclassified sequences</taxon>
        <taxon>metagenomes</taxon>
        <taxon>ecological metagenomes</taxon>
    </lineage>
</organism>
<dbReference type="GO" id="GO:0043590">
    <property type="term" value="C:bacterial nucleoid"/>
    <property type="evidence" value="ECO:0007669"/>
    <property type="project" value="TreeGrafter"/>
</dbReference>
<dbReference type="SUPFAM" id="SSF50249">
    <property type="entry name" value="Nucleic acid-binding proteins"/>
    <property type="match status" value="1"/>
</dbReference>
<dbReference type="InterPro" id="IPR012340">
    <property type="entry name" value="NA-bd_OB-fold"/>
</dbReference>
<dbReference type="HAMAP" id="MF_00201">
    <property type="entry name" value="RecO"/>
    <property type="match status" value="1"/>
</dbReference>
<evidence type="ECO:0000256" key="4">
    <source>
        <dbReference type="ARBA" id="ARBA00023172"/>
    </source>
</evidence>
<keyword evidence="3" id="KW-0227">DNA damage</keyword>
<feature type="domain" description="DNA replication/recombination mediator RecO N-terminal" evidence="7">
    <location>
        <begin position="9"/>
        <end position="79"/>
    </location>
</feature>
<keyword evidence="4" id="KW-0233">DNA recombination</keyword>
<gene>
    <name evidence="8" type="ORF">METZ01_LOCUS175760</name>
</gene>
<dbReference type="AlphaFoldDB" id="A0A382C9Z3"/>
<sequence>VSRRRIHNEYSYLLHRRPYSETSLLVDLFTREHGRIAAIAKGARRLKSRFRGALQPFQELVVQYSGKGEVRTMTLAEPVVAREFLSRERLLCGYYMSELVIRMLHRFDPHEVLYDAYKEAIQLIRGNQETQQVLRQFEKTLLEEVGYGLHLEQEPATGRAIEHGVLYRYKADTGPTRYDGKQGEGVLVHGDSLLALSLGATLDARSRLELKRLTRGVLTEHMNGRVIHSRTIYGKLFPGLDVDDELTEKDQQYETRN</sequence>
<dbReference type="Gene3D" id="2.40.50.140">
    <property type="entry name" value="Nucleic acid-binding proteins"/>
    <property type="match status" value="1"/>
</dbReference>
<evidence type="ECO:0000256" key="3">
    <source>
        <dbReference type="ARBA" id="ARBA00022763"/>
    </source>
</evidence>
<evidence type="ECO:0000259" key="7">
    <source>
        <dbReference type="Pfam" id="PF11967"/>
    </source>
</evidence>